<reference evidence="1" key="1">
    <citation type="submission" date="2017-12" db="EMBL/GenBank/DDBJ databases">
        <title>Gene loss provides genomic basis for host adaptation in cereal stripe rust fungi.</title>
        <authorList>
            <person name="Xia C."/>
        </authorList>
    </citation>
    <scope>NUCLEOTIDE SEQUENCE [LARGE SCALE GENOMIC DNA]</scope>
    <source>
        <strain evidence="1">93-210</strain>
    </source>
</reference>
<comment type="caution">
    <text evidence="1">The sequence shown here is derived from an EMBL/GenBank/DDBJ whole genome shotgun (WGS) entry which is preliminary data.</text>
</comment>
<sequence length="246" mass="26684">HVNMAMERIFQTYAGLAPGATAWSGQSHVPRADMAKTMSAIVRGFLLWRVSNISSAFRHGRFDGGWRQRFFTSATTRSKMARGSTTESLRQIKSQFTLYPDCRALPISLLLTPLTPTIVNQLSQANCSKMQSQRVFKFLAVVFIQFEAVFGMQTFICEGDKPVGLCSRATELDDLQAAKTYGYVRAMQAGQTATCDQFTIGDGEVQNGACCSTDLGASTKLGDGIFGTKAATDFNSACVLVPTAAP</sequence>
<protein>
    <submittedName>
        <fullName evidence="1">Uncharacterized protein</fullName>
    </submittedName>
</protein>
<proteinExistence type="predicted"/>
<accession>A0A2S4V3I0</accession>
<name>A0A2S4V3I0_9BASI</name>
<dbReference type="VEuPathDB" id="FungiDB:PSTT_10625"/>
<evidence type="ECO:0000313" key="2">
    <source>
        <dbReference type="Proteomes" id="UP000239156"/>
    </source>
</evidence>
<organism evidence="1 2">
    <name type="scientific">Puccinia striiformis</name>
    <dbReference type="NCBI Taxonomy" id="27350"/>
    <lineage>
        <taxon>Eukaryota</taxon>
        <taxon>Fungi</taxon>
        <taxon>Dikarya</taxon>
        <taxon>Basidiomycota</taxon>
        <taxon>Pucciniomycotina</taxon>
        <taxon>Pucciniomycetes</taxon>
        <taxon>Pucciniales</taxon>
        <taxon>Pucciniaceae</taxon>
        <taxon>Puccinia</taxon>
    </lineage>
</organism>
<keyword evidence="2" id="KW-1185">Reference proteome</keyword>
<dbReference type="VEuPathDB" id="FungiDB:PSHT_08582"/>
<dbReference type="Proteomes" id="UP000239156">
    <property type="component" value="Unassembled WGS sequence"/>
</dbReference>
<feature type="non-terminal residue" evidence="1">
    <location>
        <position position="1"/>
    </location>
</feature>
<dbReference type="VEuPathDB" id="FungiDB:PSHT_08581"/>
<dbReference type="AlphaFoldDB" id="A0A2S4V3I0"/>
<dbReference type="EMBL" id="PKSL01000116">
    <property type="protein sequence ID" value="POW04092.1"/>
    <property type="molecule type" value="Genomic_DNA"/>
</dbReference>
<evidence type="ECO:0000313" key="1">
    <source>
        <dbReference type="EMBL" id="POW04092.1"/>
    </source>
</evidence>
<gene>
    <name evidence="1" type="ORF">PSTT_10625</name>
</gene>